<dbReference type="SUPFAM" id="SSF55811">
    <property type="entry name" value="Nudix"/>
    <property type="match status" value="1"/>
</dbReference>
<comment type="caution">
    <text evidence="5">The sequence shown here is derived from an EMBL/GenBank/DDBJ whole genome shotgun (WGS) entry which is preliminary data.</text>
</comment>
<reference evidence="5" key="1">
    <citation type="submission" date="2015-06" db="EMBL/GenBank/DDBJ databases">
        <authorList>
            <person name="Liu B."/>
            <person name="Wang J."/>
            <person name="Zhu Y."/>
            <person name="Liu G."/>
            <person name="Chen Q."/>
            <person name="Zheng C."/>
            <person name="Che J."/>
            <person name="Ge C."/>
            <person name="Shi H."/>
            <person name="Pan Z."/>
            <person name="Liu X."/>
        </authorList>
    </citation>
    <scope>NUCLEOTIDE SEQUENCE [LARGE SCALE GENOMIC DNA]</scope>
    <source>
        <strain evidence="5">DSM 16346</strain>
    </source>
</reference>
<dbReference type="Proteomes" id="UP000035996">
    <property type="component" value="Unassembled WGS sequence"/>
</dbReference>
<dbReference type="GO" id="GO:0016787">
    <property type="term" value="F:hydrolase activity"/>
    <property type="evidence" value="ECO:0007669"/>
    <property type="project" value="UniProtKB-KW"/>
</dbReference>
<dbReference type="STRING" id="157733.AB986_14560"/>
<name>A0A0J6CVC3_9BACL</name>
<comment type="similarity">
    <text evidence="3">Belongs to the Nudix hydrolase family.</text>
</comment>
<evidence type="ECO:0000256" key="3">
    <source>
        <dbReference type="RuleBase" id="RU003476"/>
    </source>
</evidence>
<dbReference type="RefSeq" id="WP_048311892.1">
    <property type="nucleotide sequence ID" value="NZ_CP119526.1"/>
</dbReference>
<dbReference type="PANTHER" id="PTHR43046">
    <property type="entry name" value="GDP-MANNOSE MANNOSYL HYDROLASE"/>
    <property type="match status" value="1"/>
</dbReference>
<keyword evidence="6" id="KW-1185">Reference proteome</keyword>
<dbReference type="InterPro" id="IPR020084">
    <property type="entry name" value="NUDIX_hydrolase_CS"/>
</dbReference>
<dbReference type="EMBL" id="LELK01000004">
    <property type="protein sequence ID" value="KMM37103.1"/>
    <property type="molecule type" value="Genomic_DNA"/>
</dbReference>
<evidence type="ECO:0000313" key="5">
    <source>
        <dbReference type="EMBL" id="KMM37103.1"/>
    </source>
</evidence>
<proteinExistence type="inferred from homology"/>
<dbReference type="OrthoDB" id="9787476at2"/>
<dbReference type="PRINTS" id="PR00502">
    <property type="entry name" value="NUDIXFAMILY"/>
</dbReference>
<protein>
    <submittedName>
        <fullName evidence="5">DNA mismatch repair protein MutT</fullName>
    </submittedName>
</protein>
<dbReference type="InterPro" id="IPR000086">
    <property type="entry name" value="NUDIX_hydrolase_dom"/>
</dbReference>
<evidence type="ECO:0000259" key="4">
    <source>
        <dbReference type="PROSITE" id="PS51462"/>
    </source>
</evidence>
<organism evidence="5 6">
    <name type="scientific">Guptibacillus hwajinpoensis</name>
    <dbReference type="NCBI Taxonomy" id="208199"/>
    <lineage>
        <taxon>Bacteria</taxon>
        <taxon>Bacillati</taxon>
        <taxon>Bacillota</taxon>
        <taxon>Bacilli</taxon>
        <taxon>Bacillales</taxon>
        <taxon>Guptibacillaceae</taxon>
        <taxon>Guptibacillus</taxon>
    </lineage>
</organism>
<dbReference type="Pfam" id="PF00293">
    <property type="entry name" value="NUDIX"/>
    <property type="match status" value="1"/>
</dbReference>
<gene>
    <name evidence="5" type="ORF">AB986_14560</name>
</gene>
<evidence type="ECO:0000256" key="1">
    <source>
        <dbReference type="ARBA" id="ARBA00001946"/>
    </source>
</evidence>
<dbReference type="Gene3D" id="3.90.79.10">
    <property type="entry name" value="Nucleoside Triphosphate Pyrophosphohydrolase"/>
    <property type="match status" value="1"/>
</dbReference>
<dbReference type="PROSITE" id="PS00893">
    <property type="entry name" value="NUDIX_BOX"/>
    <property type="match status" value="1"/>
</dbReference>
<dbReference type="AlphaFoldDB" id="A0A0J6CVC3"/>
<evidence type="ECO:0000313" key="6">
    <source>
        <dbReference type="Proteomes" id="UP000035996"/>
    </source>
</evidence>
<comment type="cofactor">
    <cofactor evidence="1">
        <name>Mg(2+)</name>
        <dbReference type="ChEBI" id="CHEBI:18420"/>
    </cofactor>
</comment>
<feature type="domain" description="Nudix hydrolase" evidence="4">
    <location>
        <begin position="15"/>
        <end position="149"/>
    </location>
</feature>
<dbReference type="PANTHER" id="PTHR43046:SF2">
    <property type="entry name" value="8-OXO-DGTP DIPHOSPHATASE-RELATED"/>
    <property type="match status" value="1"/>
</dbReference>
<dbReference type="CDD" id="cd04677">
    <property type="entry name" value="NUDIX_Hydrolase"/>
    <property type="match status" value="1"/>
</dbReference>
<dbReference type="PROSITE" id="PS51462">
    <property type="entry name" value="NUDIX"/>
    <property type="match status" value="1"/>
</dbReference>
<keyword evidence="2 3" id="KW-0378">Hydrolase</keyword>
<dbReference type="InterPro" id="IPR020476">
    <property type="entry name" value="Nudix_hydrolase"/>
</dbReference>
<evidence type="ECO:0000256" key="2">
    <source>
        <dbReference type="ARBA" id="ARBA00022801"/>
    </source>
</evidence>
<accession>A0A0J6CVC3</accession>
<sequence>MNYVKELRELVGHRPLILVGAVTLIVNSKNEVLLQLRNERSKRWGLPGGLMEPGESTEETAKRETFEETGLSVENMTLFKLYSGESFFTKADNGDEFYSVTTAYYVKEYSGSIKLNPDESLSCDFFSYNELPENMVGSHKRMINDYFNTN</sequence>
<dbReference type="PATRIC" id="fig|157733.3.peg.978"/>
<dbReference type="InterPro" id="IPR015797">
    <property type="entry name" value="NUDIX_hydrolase-like_dom_sf"/>
</dbReference>